<reference evidence="5" key="3">
    <citation type="submission" date="2015-06" db="UniProtKB">
        <authorList>
            <consortium name="EnsemblMetazoa"/>
        </authorList>
    </citation>
    <scope>IDENTIFICATION</scope>
</reference>
<sequence>MAATKEKFDAAVKVIQSIPPNGSFVPSQSMMLKFYAYYKQATEGPCNIPRPSFWEVIAKAKWDAWNGLSDMPPHEAMANYVEELKKIIEAMPHTEHVQGFVEKLGDFYEAIDELPPGFDKKPKYWMNSNGDLPKVTEVDVNGSSDSGIDGEELGEILSAGELH</sequence>
<feature type="region of interest" description="Disordered" evidence="2">
    <location>
        <begin position="141"/>
        <end position="163"/>
    </location>
</feature>
<reference evidence="6" key="1">
    <citation type="submission" date="2012-12" db="EMBL/GenBank/DDBJ databases">
        <authorList>
            <person name="Hellsten U."/>
            <person name="Grimwood J."/>
            <person name="Chapman J.A."/>
            <person name="Shapiro H."/>
            <person name="Aerts A."/>
            <person name="Otillar R.P."/>
            <person name="Terry A.Y."/>
            <person name="Boore J.L."/>
            <person name="Simakov O."/>
            <person name="Marletaz F."/>
            <person name="Cho S.-J."/>
            <person name="Edsinger-Gonzales E."/>
            <person name="Havlak P."/>
            <person name="Kuo D.-H."/>
            <person name="Larsson T."/>
            <person name="Lv J."/>
            <person name="Arendt D."/>
            <person name="Savage R."/>
            <person name="Osoegawa K."/>
            <person name="de Jong P."/>
            <person name="Lindberg D.R."/>
            <person name="Seaver E.C."/>
            <person name="Weisblat D.A."/>
            <person name="Putnam N.H."/>
            <person name="Grigoriev I.V."/>
            <person name="Rokhsar D.S."/>
        </authorList>
    </citation>
    <scope>NUCLEOTIDE SEQUENCE</scope>
    <source>
        <strain evidence="6">I ESC-2004</strain>
    </source>
</reference>
<evidence type="ECO:0000259" key="3">
    <source>
        <dbReference type="PROSITE" id="PS51228"/>
    </source>
</evidence>
<dbReference type="OMA" id="CNTEQPY"/>
<dbReference type="Proteomes" id="UP000014760">
    <property type="component" value="Unassembled WGS sequence"/>
</dbReference>
<evidence type="ECO:0000256" key="2">
    <source>
        <dbReference type="SAM" id="MobiDB-lite"/>
    </source>
</evidence>
<proteinExistence type="predicted"/>
<evidence type="ECO:0000313" key="6">
    <source>
        <dbReference type="Proteomes" id="UP000014760"/>
    </source>
</evidence>
<dbReference type="PRINTS" id="PR00689">
    <property type="entry name" value="ACOABINDINGP"/>
</dbReference>
<reference evidence="4 6" key="2">
    <citation type="journal article" date="2013" name="Nature">
        <title>Insights into bilaterian evolution from three spiralian genomes.</title>
        <authorList>
            <person name="Simakov O."/>
            <person name="Marletaz F."/>
            <person name="Cho S.J."/>
            <person name="Edsinger-Gonzales E."/>
            <person name="Havlak P."/>
            <person name="Hellsten U."/>
            <person name="Kuo D.H."/>
            <person name="Larsson T."/>
            <person name="Lv J."/>
            <person name="Arendt D."/>
            <person name="Savage R."/>
            <person name="Osoegawa K."/>
            <person name="de Jong P."/>
            <person name="Grimwood J."/>
            <person name="Chapman J.A."/>
            <person name="Shapiro H."/>
            <person name="Aerts A."/>
            <person name="Otillar R.P."/>
            <person name="Terry A.Y."/>
            <person name="Boore J.L."/>
            <person name="Grigoriev I.V."/>
            <person name="Lindberg D.R."/>
            <person name="Seaver E.C."/>
            <person name="Weisblat D.A."/>
            <person name="Putnam N.H."/>
            <person name="Rokhsar D.S."/>
        </authorList>
    </citation>
    <scope>NUCLEOTIDE SEQUENCE</scope>
    <source>
        <strain evidence="4 6">I ESC-2004</strain>
    </source>
</reference>
<dbReference type="InterPro" id="IPR000582">
    <property type="entry name" value="Acyl-CoA-binding_protein"/>
</dbReference>
<evidence type="ECO:0000256" key="1">
    <source>
        <dbReference type="ARBA" id="ARBA00023121"/>
    </source>
</evidence>
<gene>
    <name evidence="4" type="ORF">CAPTEDRAFT_125310</name>
</gene>
<dbReference type="PANTHER" id="PTHR23310:SF77">
    <property type="entry name" value="LD25952P"/>
    <property type="match status" value="1"/>
</dbReference>
<dbReference type="OrthoDB" id="71307at2759"/>
<dbReference type="GO" id="GO:0006631">
    <property type="term" value="P:fatty acid metabolic process"/>
    <property type="evidence" value="ECO:0007669"/>
    <property type="project" value="TreeGrafter"/>
</dbReference>
<dbReference type="EMBL" id="KB310663">
    <property type="protein sequence ID" value="ELT91062.1"/>
    <property type="molecule type" value="Genomic_DNA"/>
</dbReference>
<dbReference type="SUPFAM" id="SSF47027">
    <property type="entry name" value="Acyl-CoA binding protein"/>
    <property type="match status" value="1"/>
</dbReference>
<feature type="domain" description="ACB" evidence="3">
    <location>
        <begin position="4"/>
        <end position="93"/>
    </location>
</feature>
<dbReference type="InterPro" id="IPR035984">
    <property type="entry name" value="Acyl-CoA-binding_sf"/>
</dbReference>
<organism evidence="4">
    <name type="scientific">Capitella teleta</name>
    <name type="common">Polychaete worm</name>
    <dbReference type="NCBI Taxonomy" id="283909"/>
    <lineage>
        <taxon>Eukaryota</taxon>
        <taxon>Metazoa</taxon>
        <taxon>Spiralia</taxon>
        <taxon>Lophotrochozoa</taxon>
        <taxon>Annelida</taxon>
        <taxon>Polychaeta</taxon>
        <taxon>Sedentaria</taxon>
        <taxon>Scolecida</taxon>
        <taxon>Capitellidae</taxon>
        <taxon>Capitella</taxon>
    </lineage>
</organism>
<keyword evidence="6" id="KW-1185">Reference proteome</keyword>
<dbReference type="HOGENOM" id="CLU_118853_1_1_1"/>
<dbReference type="GO" id="GO:0005737">
    <property type="term" value="C:cytoplasm"/>
    <property type="evidence" value="ECO:0007669"/>
    <property type="project" value="TreeGrafter"/>
</dbReference>
<evidence type="ECO:0000313" key="5">
    <source>
        <dbReference type="EnsemblMetazoa" id="CapteP125310"/>
    </source>
</evidence>
<dbReference type="Pfam" id="PF00887">
    <property type="entry name" value="ACBP"/>
    <property type="match status" value="1"/>
</dbReference>
<accession>R7TC32</accession>
<dbReference type="PANTHER" id="PTHR23310">
    <property type="entry name" value="ACYL-COA-BINDING PROTEIN, ACBP"/>
    <property type="match status" value="1"/>
</dbReference>
<name>R7TC32_CAPTE</name>
<dbReference type="STRING" id="283909.R7TC32"/>
<dbReference type="GO" id="GO:0000062">
    <property type="term" value="F:fatty-acyl-CoA binding"/>
    <property type="evidence" value="ECO:0007669"/>
    <property type="project" value="InterPro"/>
</dbReference>
<dbReference type="EMBL" id="AMQN01013994">
    <property type="status" value="NOT_ANNOTATED_CDS"/>
    <property type="molecule type" value="Genomic_DNA"/>
</dbReference>
<evidence type="ECO:0000313" key="4">
    <source>
        <dbReference type="EMBL" id="ELT91062.1"/>
    </source>
</evidence>
<dbReference type="EnsemblMetazoa" id="CapteT125310">
    <property type="protein sequence ID" value="CapteP125310"/>
    <property type="gene ID" value="CapteG125310"/>
</dbReference>
<keyword evidence="1" id="KW-0446">Lipid-binding</keyword>
<dbReference type="AlphaFoldDB" id="R7TC32"/>
<dbReference type="Gene3D" id="1.20.80.10">
    <property type="match status" value="1"/>
</dbReference>
<protein>
    <recommendedName>
        <fullName evidence="3">ACB domain-containing protein</fullName>
    </recommendedName>
</protein>
<dbReference type="InterPro" id="IPR014352">
    <property type="entry name" value="FERM/acyl-CoA-bd_prot_sf"/>
</dbReference>
<dbReference type="FunFam" id="1.20.80.10:FF:000010">
    <property type="entry name" value="Acyl-CoA-binding domain-containing protein 5"/>
    <property type="match status" value="1"/>
</dbReference>
<dbReference type="PROSITE" id="PS51228">
    <property type="entry name" value="ACB_2"/>
    <property type="match status" value="1"/>
</dbReference>